<name>A0ABU6X4Q5_9FABA</name>
<reference evidence="7 8" key="1">
    <citation type="journal article" date="2023" name="Plants (Basel)">
        <title>Bridging the Gap: Combining Genomics and Transcriptomics Approaches to Understand Stylosanthes scabra, an Orphan Legume from the Brazilian Caatinga.</title>
        <authorList>
            <person name="Ferreira-Neto J.R.C."/>
            <person name="da Silva M.D."/>
            <person name="Binneck E."/>
            <person name="de Melo N.F."/>
            <person name="da Silva R.H."/>
            <person name="de Melo A.L.T.M."/>
            <person name="Pandolfi V."/>
            <person name="Bustamante F.O."/>
            <person name="Brasileiro-Vidal A.C."/>
            <person name="Benko-Iseppon A.M."/>
        </authorList>
    </citation>
    <scope>NUCLEOTIDE SEQUENCE [LARGE SCALE GENOMIC DNA]</scope>
    <source>
        <tissue evidence="7">Leaves</tissue>
    </source>
</reference>
<keyword evidence="8" id="KW-1185">Reference proteome</keyword>
<dbReference type="EMBL" id="JASCZI010211470">
    <property type="protein sequence ID" value="MED6192371.1"/>
    <property type="molecule type" value="Genomic_DNA"/>
</dbReference>
<dbReference type="PANTHER" id="PTHR12606">
    <property type="entry name" value="SENTRIN/SUMO-SPECIFIC PROTEASE"/>
    <property type="match status" value="1"/>
</dbReference>
<feature type="region of interest" description="Disordered" evidence="5">
    <location>
        <begin position="131"/>
        <end position="175"/>
    </location>
</feature>
<dbReference type="InterPro" id="IPR003653">
    <property type="entry name" value="Peptidase_C48_C"/>
</dbReference>
<keyword evidence="3" id="KW-0378">Hydrolase</keyword>
<dbReference type="Proteomes" id="UP001341840">
    <property type="component" value="Unassembled WGS sequence"/>
</dbReference>
<dbReference type="InterPro" id="IPR038765">
    <property type="entry name" value="Papain-like_cys_pep_sf"/>
</dbReference>
<evidence type="ECO:0000256" key="1">
    <source>
        <dbReference type="ARBA" id="ARBA00005234"/>
    </source>
</evidence>
<evidence type="ECO:0000256" key="3">
    <source>
        <dbReference type="ARBA" id="ARBA00022801"/>
    </source>
</evidence>
<gene>
    <name evidence="7" type="ORF">PIB30_009449</name>
</gene>
<feature type="compositionally biased region" description="Basic and acidic residues" evidence="5">
    <location>
        <begin position="159"/>
        <end position="175"/>
    </location>
</feature>
<protein>
    <recommendedName>
        <fullName evidence="6">Ubiquitin-like protease family profile domain-containing protein</fullName>
    </recommendedName>
</protein>
<keyword evidence="4" id="KW-0788">Thiol protease</keyword>
<comment type="similarity">
    <text evidence="1">Belongs to the peptidase C48 family.</text>
</comment>
<keyword evidence="2" id="KW-0645">Protease</keyword>
<dbReference type="Pfam" id="PF02902">
    <property type="entry name" value="Peptidase_C48"/>
    <property type="match status" value="1"/>
</dbReference>
<proteinExistence type="inferred from homology"/>
<evidence type="ECO:0000259" key="6">
    <source>
        <dbReference type="PROSITE" id="PS50600"/>
    </source>
</evidence>
<accession>A0ABU6X4Q5</accession>
<organism evidence="7 8">
    <name type="scientific">Stylosanthes scabra</name>
    <dbReference type="NCBI Taxonomy" id="79078"/>
    <lineage>
        <taxon>Eukaryota</taxon>
        <taxon>Viridiplantae</taxon>
        <taxon>Streptophyta</taxon>
        <taxon>Embryophyta</taxon>
        <taxon>Tracheophyta</taxon>
        <taxon>Spermatophyta</taxon>
        <taxon>Magnoliopsida</taxon>
        <taxon>eudicotyledons</taxon>
        <taxon>Gunneridae</taxon>
        <taxon>Pentapetalae</taxon>
        <taxon>rosids</taxon>
        <taxon>fabids</taxon>
        <taxon>Fabales</taxon>
        <taxon>Fabaceae</taxon>
        <taxon>Papilionoideae</taxon>
        <taxon>50 kb inversion clade</taxon>
        <taxon>dalbergioids sensu lato</taxon>
        <taxon>Dalbergieae</taxon>
        <taxon>Pterocarpus clade</taxon>
        <taxon>Stylosanthes</taxon>
    </lineage>
</organism>
<comment type="caution">
    <text evidence="7">The sequence shown here is derived from an EMBL/GenBank/DDBJ whole genome shotgun (WGS) entry which is preliminary data.</text>
</comment>
<evidence type="ECO:0000313" key="7">
    <source>
        <dbReference type="EMBL" id="MED6192371.1"/>
    </source>
</evidence>
<feature type="domain" description="Ubiquitin-like protease family profile" evidence="6">
    <location>
        <begin position="205"/>
        <end position="411"/>
    </location>
</feature>
<dbReference type="SUPFAM" id="SSF54001">
    <property type="entry name" value="Cysteine proteinases"/>
    <property type="match status" value="1"/>
</dbReference>
<evidence type="ECO:0000256" key="2">
    <source>
        <dbReference type="ARBA" id="ARBA00022670"/>
    </source>
</evidence>
<dbReference type="Gene3D" id="3.40.395.10">
    <property type="entry name" value="Adenoviral Proteinase, Chain A"/>
    <property type="match status" value="1"/>
</dbReference>
<dbReference type="PROSITE" id="PS50600">
    <property type="entry name" value="ULP_PROTEASE"/>
    <property type="match status" value="1"/>
</dbReference>
<evidence type="ECO:0000256" key="5">
    <source>
        <dbReference type="SAM" id="MobiDB-lite"/>
    </source>
</evidence>
<evidence type="ECO:0000313" key="8">
    <source>
        <dbReference type="Proteomes" id="UP001341840"/>
    </source>
</evidence>
<sequence>MVTPQCRIHSSSSFGTSNPASSFALLQFTVPTILHTIPLSAFLINASRVMMPQESIIVDEVPPKSSILHEEMIRLHELLDQEAISKLVRLVVLEELHQFSPLMVQPHALTPVIDGGGLKLSYITTPVRGPLPTSLDKSSRSSSLPMRETHCQTRSKSSKYKDKDPNYELKEDKEGSNTLACRKRKQFWVKKGRKKPRSTIKAMDRKLFVRDEAKLDRGRPWLYHSDISPFMDGEEMPRCLDLSFRPSKGMKFVGDELAIREQEGPVNSCSMKATCWRCSYSSCINDVEGNIWARHSSGTLEYIRATYMSATDPIIKIYVPIHVEGHWFLMVIDRFYERVAYLDSLKCERFLPSQIDAMEAVAKLLDSILGTESFHKLPTKATKSITMYDFDEPKVPRQNNDSNDCGVFVAQ</sequence>
<dbReference type="PANTHER" id="PTHR12606:SF141">
    <property type="entry name" value="GH15225P-RELATED"/>
    <property type="match status" value="1"/>
</dbReference>
<evidence type="ECO:0000256" key="4">
    <source>
        <dbReference type="ARBA" id="ARBA00022807"/>
    </source>
</evidence>